<dbReference type="Gene3D" id="1.10.10.10">
    <property type="entry name" value="Winged helix-like DNA-binding domain superfamily/Winged helix DNA-binding domain"/>
    <property type="match status" value="1"/>
</dbReference>
<dbReference type="SMART" id="SM00421">
    <property type="entry name" value="HTH_LUXR"/>
    <property type="match status" value="1"/>
</dbReference>
<feature type="transmembrane region" description="Helical" evidence="5">
    <location>
        <begin position="243"/>
        <end position="266"/>
    </location>
</feature>
<feature type="transmembrane region" description="Helical" evidence="5">
    <location>
        <begin position="278"/>
        <end position="302"/>
    </location>
</feature>
<keyword evidence="3" id="KW-0804">Transcription</keyword>
<dbReference type="GO" id="GO:0006355">
    <property type="term" value="P:regulation of DNA-templated transcription"/>
    <property type="evidence" value="ECO:0007669"/>
    <property type="project" value="InterPro"/>
</dbReference>
<dbReference type="RefSeq" id="WP_160943471.1">
    <property type="nucleotide sequence ID" value="NZ_CP063310.1"/>
</dbReference>
<evidence type="ECO:0000256" key="3">
    <source>
        <dbReference type="ARBA" id="ARBA00023163"/>
    </source>
</evidence>
<reference evidence="6 7" key="1">
    <citation type="submission" date="2020-10" db="EMBL/GenBank/DDBJ databases">
        <title>Eggerthella sp. nov., isolated from human feces.</title>
        <authorList>
            <person name="Yajun G."/>
        </authorList>
    </citation>
    <scope>NUCLEOTIDE SEQUENCE [LARGE SCALE GENOMIC DNA]</scope>
    <source>
        <strain evidence="6 7">HF-1101</strain>
    </source>
</reference>
<dbReference type="InterPro" id="IPR016032">
    <property type="entry name" value="Sig_transdc_resp-reg_C-effctor"/>
</dbReference>
<dbReference type="PANTHER" id="PTHR44688">
    <property type="entry name" value="DNA-BINDING TRANSCRIPTIONAL ACTIVATOR DEVR_DOSR"/>
    <property type="match status" value="1"/>
</dbReference>
<dbReference type="InterPro" id="IPR000792">
    <property type="entry name" value="Tscrpt_reg_LuxR_C"/>
</dbReference>
<evidence type="ECO:0000256" key="5">
    <source>
        <dbReference type="SAM" id="Phobius"/>
    </source>
</evidence>
<dbReference type="EMBL" id="CP063310">
    <property type="protein sequence ID" value="QOS68943.1"/>
    <property type="molecule type" value="Genomic_DNA"/>
</dbReference>
<organism evidence="6 7">
    <name type="scientific">Eggerthella guodeyinii</name>
    <dbReference type="NCBI Taxonomy" id="2690837"/>
    <lineage>
        <taxon>Bacteria</taxon>
        <taxon>Bacillati</taxon>
        <taxon>Actinomycetota</taxon>
        <taxon>Coriobacteriia</taxon>
        <taxon>Eggerthellales</taxon>
        <taxon>Eggerthellaceae</taxon>
        <taxon>Eggerthella</taxon>
    </lineage>
</organism>
<protein>
    <submittedName>
        <fullName evidence="6">LuxR family transcriptional regulator</fullName>
    </submittedName>
</protein>
<dbReference type="InterPro" id="IPR036388">
    <property type="entry name" value="WH-like_DNA-bd_sf"/>
</dbReference>
<evidence type="ECO:0000256" key="4">
    <source>
        <dbReference type="SAM" id="MobiDB-lite"/>
    </source>
</evidence>
<dbReference type="KEGG" id="egd:GS424_003550"/>
<dbReference type="CDD" id="cd06170">
    <property type="entry name" value="LuxR_C_like"/>
    <property type="match status" value="1"/>
</dbReference>
<feature type="transmembrane region" description="Helical" evidence="5">
    <location>
        <begin position="12"/>
        <end position="32"/>
    </location>
</feature>
<evidence type="ECO:0000256" key="2">
    <source>
        <dbReference type="ARBA" id="ARBA00023125"/>
    </source>
</evidence>
<evidence type="ECO:0000313" key="7">
    <source>
        <dbReference type="Proteomes" id="UP000478463"/>
    </source>
</evidence>
<feature type="region of interest" description="Disordered" evidence="4">
    <location>
        <begin position="387"/>
        <end position="417"/>
    </location>
</feature>
<keyword evidence="1" id="KW-0805">Transcription regulation</keyword>
<dbReference type="SUPFAM" id="SSF46894">
    <property type="entry name" value="C-terminal effector domain of the bipartite response regulators"/>
    <property type="match status" value="1"/>
</dbReference>
<gene>
    <name evidence="6" type="ORF">GS424_003550</name>
</gene>
<feature type="compositionally biased region" description="Basic and acidic residues" evidence="4">
    <location>
        <begin position="393"/>
        <end position="416"/>
    </location>
</feature>
<keyword evidence="2" id="KW-0238">DNA-binding</keyword>
<evidence type="ECO:0000313" key="6">
    <source>
        <dbReference type="EMBL" id="QOS68943.1"/>
    </source>
</evidence>
<evidence type="ECO:0000256" key="1">
    <source>
        <dbReference type="ARBA" id="ARBA00023015"/>
    </source>
</evidence>
<dbReference type="Pfam" id="PF00196">
    <property type="entry name" value="GerE"/>
    <property type="match status" value="1"/>
</dbReference>
<dbReference type="GO" id="GO:0003677">
    <property type="term" value="F:DNA binding"/>
    <property type="evidence" value="ECO:0007669"/>
    <property type="project" value="UniProtKB-KW"/>
</dbReference>
<feature type="transmembrane region" description="Helical" evidence="5">
    <location>
        <begin position="52"/>
        <end position="70"/>
    </location>
</feature>
<dbReference type="AlphaFoldDB" id="A0A6L7IX88"/>
<keyword evidence="5" id="KW-0472">Membrane</keyword>
<keyword evidence="5" id="KW-0812">Transmembrane</keyword>
<name>A0A6L7IX88_9ACTN</name>
<dbReference type="Proteomes" id="UP000478463">
    <property type="component" value="Chromosome"/>
</dbReference>
<feature type="transmembrane region" description="Helical" evidence="5">
    <location>
        <begin position="82"/>
        <end position="105"/>
    </location>
</feature>
<dbReference type="PRINTS" id="PR00038">
    <property type="entry name" value="HTHLUXR"/>
</dbReference>
<dbReference type="PANTHER" id="PTHR44688:SF16">
    <property type="entry name" value="DNA-BINDING TRANSCRIPTIONAL ACTIVATOR DEVR_DOSR"/>
    <property type="match status" value="1"/>
</dbReference>
<accession>A0A6L7IX88</accession>
<feature type="transmembrane region" description="Helical" evidence="5">
    <location>
        <begin position="363"/>
        <end position="383"/>
    </location>
</feature>
<dbReference type="PROSITE" id="PS50043">
    <property type="entry name" value="HTH_LUXR_2"/>
    <property type="match status" value="1"/>
</dbReference>
<feature type="transmembrane region" description="Helical" evidence="5">
    <location>
        <begin position="111"/>
        <end position="132"/>
    </location>
</feature>
<sequence length="499" mass="53786">MDKGIAADEGSPVLFVRPTILDVGIGVLYFFTSHMVIRALYFIGVDRTADELSTFFLVVIASTIMAHLLARPLLKVRRFAESALGVPAVSVVAALGATLALVSMLPVVGVLLFYVAGALLGLACGWIIVIWTSTIHASRPEGDSFYLDPALAVAVVCYFAFRCVSSFSETISQGFLLALPLVTIACIIRASQPTDEGETMGLGEGARALQVLVVVAAAFAIGCAACVYLSGRENDVLSSGLNYMVLFEVLAVILMVFCCWLMSRFAQHRSTLTPRGSAVLTFCVCYIPLFSIGLVMGGAAIPANAPDALWESNMWVLLIAIFAYDIRESVYAIRGLAVGLMFEAMCIGQLIARVSTLGLSSYAMAAAGGLTALYFFSVGRQLARSMPKRKPKRAEEAKDEEPKRELAEAGEDRGGAEGEELPSELLAYCQKLALENGLTPREVEILGLIAMGRSAKYIAEELLISHNTTRTHIKHVYEKLNIHSKQELLDLVLFGSGMM</sequence>
<proteinExistence type="predicted"/>
<feature type="transmembrane region" description="Helical" evidence="5">
    <location>
        <begin position="173"/>
        <end position="190"/>
    </location>
</feature>
<feature type="transmembrane region" description="Helical" evidence="5">
    <location>
        <begin position="211"/>
        <end position="231"/>
    </location>
</feature>
<feature type="transmembrane region" description="Helical" evidence="5">
    <location>
        <begin position="144"/>
        <end position="161"/>
    </location>
</feature>
<keyword evidence="5" id="KW-1133">Transmembrane helix</keyword>
<feature type="transmembrane region" description="Helical" evidence="5">
    <location>
        <begin position="331"/>
        <end position="351"/>
    </location>
</feature>